<dbReference type="EMBL" id="JAWHQM010000031">
    <property type="protein sequence ID" value="KAK5633291.1"/>
    <property type="molecule type" value="Genomic_DNA"/>
</dbReference>
<gene>
    <name evidence="3" type="ORF">RRF57_009005</name>
</gene>
<feature type="compositionally biased region" description="Low complexity" evidence="1">
    <location>
        <begin position="203"/>
        <end position="214"/>
    </location>
</feature>
<accession>A0AAN7ZBN3</accession>
<evidence type="ECO:0000313" key="4">
    <source>
        <dbReference type="Proteomes" id="UP001305414"/>
    </source>
</evidence>
<evidence type="ECO:0000259" key="2">
    <source>
        <dbReference type="Pfam" id="PF09791"/>
    </source>
</evidence>
<dbReference type="Proteomes" id="UP001305414">
    <property type="component" value="Unassembled WGS sequence"/>
</dbReference>
<feature type="compositionally biased region" description="Basic and acidic residues" evidence="1">
    <location>
        <begin position="146"/>
        <end position="158"/>
    </location>
</feature>
<feature type="compositionally biased region" description="Pro residues" evidence="1">
    <location>
        <begin position="62"/>
        <end position="75"/>
    </location>
</feature>
<feature type="compositionally biased region" description="Basic and acidic residues" evidence="1">
    <location>
        <begin position="221"/>
        <end position="231"/>
    </location>
</feature>
<evidence type="ECO:0000313" key="3">
    <source>
        <dbReference type="EMBL" id="KAK5633291.1"/>
    </source>
</evidence>
<feature type="compositionally biased region" description="Low complexity" evidence="1">
    <location>
        <begin position="94"/>
        <end position="117"/>
    </location>
</feature>
<keyword evidence="4" id="KW-1185">Reference proteome</keyword>
<comment type="caution">
    <text evidence="3">The sequence shown here is derived from an EMBL/GenBank/DDBJ whole genome shotgun (WGS) entry which is preliminary data.</text>
</comment>
<dbReference type="PANTHER" id="PTHR21193:SF3">
    <property type="entry name" value="OXIDOREDUCTASE-LIKE DOMAIN-CONTAINING PROTEIN 1"/>
    <property type="match status" value="1"/>
</dbReference>
<sequence>MPPSMRPLVRVARAQSALSRNPYTRAFASKGANPLPGGTPGESSIQAMPIGPYYESILTDPQPIPKAKPEQPPASSPKSPRAKKAAAEPKSKASGESSSSTGTATSTTSASAANATTVPPQPSAEPATAQDKARIIFGSRLAGPAERADRLQSIRDRSTLIAGVLVPPRPEEPDNCCMSGCVNCVWDRYGEELEEWAAASARAEQAAAAQSQAARRSKLRQTIEGDRKDESPASAMSMDDDGGGSESNWRQPAEQEEEEIKAKKSESPKIAKDLWDDELYRNVPVGIREFMKQERRLKKKHQEEGKFGA</sequence>
<feature type="domain" description="Oxidoreductase-like" evidence="2">
    <location>
        <begin position="161"/>
        <end position="204"/>
    </location>
</feature>
<reference evidence="3 4" key="1">
    <citation type="submission" date="2023-10" db="EMBL/GenBank/DDBJ databases">
        <title>Draft genome sequence of Xylaria bambusicola isolate GMP-LS, the root and basal stem rot pathogen of sugarcane in Indonesia.</title>
        <authorList>
            <person name="Selvaraj P."/>
            <person name="Muralishankar V."/>
            <person name="Muruganantham S."/>
            <person name="Sp S."/>
            <person name="Haryani S."/>
            <person name="Lau K.J.X."/>
            <person name="Naqvi N.I."/>
        </authorList>
    </citation>
    <scope>NUCLEOTIDE SEQUENCE [LARGE SCALE GENOMIC DNA]</scope>
    <source>
        <strain evidence="3">GMP-LS</strain>
    </source>
</reference>
<dbReference type="AlphaFoldDB" id="A0AAN7ZBN3"/>
<dbReference type="InterPro" id="IPR019180">
    <property type="entry name" value="Oxidoreductase-like_N"/>
</dbReference>
<evidence type="ECO:0000256" key="1">
    <source>
        <dbReference type="SAM" id="MobiDB-lite"/>
    </source>
</evidence>
<dbReference type="InterPro" id="IPR039251">
    <property type="entry name" value="OXLD1"/>
</dbReference>
<dbReference type="PANTHER" id="PTHR21193">
    <property type="entry name" value="OXIDOREDUCTASE-LIKE DOMAIN-CONTAINING PROTEIN 1"/>
    <property type="match status" value="1"/>
</dbReference>
<organism evidence="3 4">
    <name type="scientific">Xylaria bambusicola</name>
    <dbReference type="NCBI Taxonomy" id="326684"/>
    <lineage>
        <taxon>Eukaryota</taxon>
        <taxon>Fungi</taxon>
        <taxon>Dikarya</taxon>
        <taxon>Ascomycota</taxon>
        <taxon>Pezizomycotina</taxon>
        <taxon>Sordariomycetes</taxon>
        <taxon>Xylariomycetidae</taxon>
        <taxon>Xylariales</taxon>
        <taxon>Xylariaceae</taxon>
        <taxon>Xylaria</taxon>
    </lineage>
</organism>
<feature type="compositionally biased region" description="Basic and acidic residues" evidence="1">
    <location>
        <begin position="260"/>
        <end position="275"/>
    </location>
</feature>
<protein>
    <recommendedName>
        <fullName evidence="2">Oxidoreductase-like domain-containing protein</fullName>
    </recommendedName>
</protein>
<feature type="region of interest" description="Disordered" evidence="1">
    <location>
        <begin position="15"/>
        <end position="177"/>
    </location>
</feature>
<proteinExistence type="predicted"/>
<name>A0AAN7ZBN3_9PEZI</name>
<dbReference type="Pfam" id="PF09791">
    <property type="entry name" value="Oxidored-like"/>
    <property type="match status" value="1"/>
</dbReference>
<dbReference type="GO" id="GO:0005739">
    <property type="term" value="C:mitochondrion"/>
    <property type="evidence" value="ECO:0007669"/>
    <property type="project" value="TreeGrafter"/>
</dbReference>
<feature type="region of interest" description="Disordered" evidence="1">
    <location>
        <begin position="203"/>
        <end position="275"/>
    </location>
</feature>